<dbReference type="InterPro" id="IPR050438">
    <property type="entry name" value="LMW_PTPase"/>
</dbReference>
<name>A2EK34_TRIV3</name>
<reference evidence="6" key="1">
    <citation type="submission" date="2006-10" db="EMBL/GenBank/DDBJ databases">
        <authorList>
            <person name="Amadeo P."/>
            <person name="Zhao Q."/>
            <person name="Wortman J."/>
            <person name="Fraser-Liggett C."/>
            <person name="Carlton J."/>
        </authorList>
    </citation>
    <scope>NUCLEOTIDE SEQUENCE</scope>
    <source>
        <strain evidence="6">G3</strain>
    </source>
</reference>
<dbReference type="RefSeq" id="XP_001319241.1">
    <property type="nucleotide sequence ID" value="XM_001319206.1"/>
</dbReference>
<dbReference type="Gene3D" id="3.40.50.2300">
    <property type="match status" value="1"/>
</dbReference>
<dbReference type="VEuPathDB" id="TrichDB:TVAG_174880"/>
<evidence type="ECO:0000313" key="7">
    <source>
        <dbReference type="Proteomes" id="UP000001542"/>
    </source>
</evidence>
<feature type="active site" evidence="4">
    <location>
        <position position="16"/>
    </location>
</feature>
<dbReference type="OMA" id="VCHGNIC"/>
<dbReference type="OrthoDB" id="3388at2759"/>
<dbReference type="SMR" id="A2EK34"/>
<gene>
    <name evidence="6" type="ORF">TVAG_174880</name>
</gene>
<evidence type="ECO:0000256" key="2">
    <source>
        <dbReference type="ARBA" id="ARBA00022801"/>
    </source>
</evidence>
<reference evidence="6" key="2">
    <citation type="journal article" date="2007" name="Science">
        <title>Draft genome sequence of the sexually transmitted pathogen Trichomonas vaginalis.</title>
        <authorList>
            <person name="Carlton J.M."/>
            <person name="Hirt R.P."/>
            <person name="Silva J.C."/>
            <person name="Delcher A.L."/>
            <person name="Schatz M."/>
            <person name="Zhao Q."/>
            <person name="Wortman J.R."/>
            <person name="Bidwell S.L."/>
            <person name="Alsmark U.C.M."/>
            <person name="Besteiro S."/>
            <person name="Sicheritz-Ponten T."/>
            <person name="Noel C.J."/>
            <person name="Dacks J.B."/>
            <person name="Foster P.G."/>
            <person name="Simillion C."/>
            <person name="Van de Peer Y."/>
            <person name="Miranda-Saavedra D."/>
            <person name="Barton G.J."/>
            <person name="Westrop G.D."/>
            <person name="Mueller S."/>
            <person name="Dessi D."/>
            <person name="Fiori P.L."/>
            <person name="Ren Q."/>
            <person name="Paulsen I."/>
            <person name="Zhang H."/>
            <person name="Bastida-Corcuera F.D."/>
            <person name="Simoes-Barbosa A."/>
            <person name="Brown M.T."/>
            <person name="Hayes R.D."/>
            <person name="Mukherjee M."/>
            <person name="Okumura C.Y."/>
            <person name="Schneider R."/>
            <person name="Smith A.J."/>
            <person name="Vanacova S."/>
            <person name="Villalvazo M."/>
            <person name="Haas B.J."/>
            <person name="Pertea M."/>
            <person name="Feldblyum T.V."/>
            <person name="Utterback T.R."/>
            <person name="Shu C.L."/>
            <person name="Osoegawa K."/>
            <person name="de Jong P.J."/>
            <person name="Hrdy I."/>
            <person name="Horvathova L."/>
            <person name="Zubacova Z."/>
            <person name="Dolezal P."/>
            <person name="Malik S.B."/>
            <person name="Logsdon J.M. Jr."/>
            <person name="Henze K."/>
            <person name="Gupta A."/>
            <person name="Wang C.C."/>
            <person name="Dunne R.L."/>
            <person name="Upcroft J.A."/>
            <person name="Upcroft P."/>
            <person name="White O."/>
            <person name="Salzberg S.L."/>
            <person name="Tang P."/>
            <person name="Chiu C.-H."/>
            <person name="Lee Y.-S."/>
            <person name="Embley T.M."/>
            <person name="Coombs G.H."/>
            <person name="Mottram J.C."/>
            <person name="Tachezy J."/>
            <person name="Fraser-Liggett C.M."/>
            <person name="Johnson P.J."/>
        </authorList>
    </citation>
    <scope>NUCLEOTIDE SEQUENCE [LARGE SCALE GENOMIC DNA]</scope>
    <source>
        <strain evidence="6">G3</strain>
    </source>
</reference>
<dbReference type="InterPro" id="IPR036196">
    <property type="entry name" value="Ptyr_pPase_sf"/>
</dbReference>
<evidence type="ECO:0000256" key="1">
    <source>
        <dbReference type="ARBA" id="ARBA00011063"/>
    </source>
</evidence>
<feature type="domain" description="Phosphotyrosine protein phosphatase I" evidence="5">
    <location>
        <begin position="4"/>
        <end position="141"/>
    </location>
</feature>
<dbReference type="eggNOG" id="KOG3217">
    <property type="taxonomic scope" value="Eukaryota"/>
</dbReference>
<protein>
    <submittedName>
        <fullName evidence="6">Low molecular weight phosphotyrosine protein phosphatase, putative</fullName>
    </submittedName>
</protein>
<accession>A2EK34</accession>
<keyword evidence="2" id="KW-0378">Hydrolase</keyword>
<proteinExistence type="inferred from homology"/>
<dbReference type="EMBL" id="DS113410">
    <property type="protein sequence ID" value="EAY07018.1"/>
    <property type="molecule type" value="Genomic_DNA"/>
</dbReference>
<organism evidence="6 7">
    <name type="scientific">Trichomonas vaginalis (strain ATCC PRA-98 / G3)</name>
    <dbReference type="NCBI Taxonomy" id="412133"/>
    <lineage>
        <taxon>Eukaryota</taxon>
        <taxon>Metamonada</taxon>
        <taxon>Parabasalia</taxon>
        <taxon>Trichomonadida</taxon>
        <taxon>Trichomonadidae</taxon>
        <taxon>Trichomonas</taxon>
    </lineage>
</organism>
<dbReference type="Proteomes" id="UP000001542">
    <property type="component" value="Unassembled WGS sequence"/>
</dbReference>
<sequence length="146" mass="16255">MSSKSVLFVCLGNICRSPAAEGICRSMAKHLHVDSCGTGPWHVGQHPDSRSITACKNHNIDIKSHVARTIKKNDWQTFDVIAALDQSIYNELKDMMPAKSKSKLVLFNAPRGIDDPYYGGQDGFENMYSIISGHMPTFLKENDLLE</sequence>
<feature type="active site" description="Proton donor" evidence="4">
    <location>
        <position position="115"/>
    </location>
</feature>
<feature type="active site" description="Nucleophile" evidence="4">
    <location>
        <position position="10"/>
    </location>
</feature>
<dbReference type="PANTHER" id="PTHR11717:SF7">
    <property type="entry name" value="LOW MOLECULAR WEIGHT PHOSPHOTYROSINE PROTEIN PHOSPHATASE"/>
    <property type="match status" value="1"/>
</dbReference>
<dbReference type="KEGG" id="tva:4764902"/>
<keyword evidence="3" id="KW-0904">Protein phosphatase</keyword>
<dbReference type="CDD" id="cd16343">
    <property type="entry name" value="LMWPTP"/>
    <property type="match status" value="1"/>
</dbReference>
<dbReference type="SMART" id="SM00226">
    <property type="entry name" value="LMWPc"/>
    <property type="match status" value="1"/>
</dbReference>
<evidence type="ECO:0000259" key="5">
    <source>
        <dbReference type="SMART" id="SM00226"/>
    </source>
</evidence>
<dbReference type="PANTHER" id="PTHR11717">
    <property type="entry name" value="LOW MOLECULAR WEIGHT PROTEIN TYROSINE PHOSPHATASE"/>
    <property type="match status" value="1"/>
</dbReference>
<dbReference type="STRING" id="5722.A2EK34"/>
<dbReference type="InParanoid" id="A2EK34"/>
<keyword evidence="7" id="KW-1185">Reference proteome</keyword>
<evidence type="ECO:0000313" key="6">
    <source>
        <dbReference type="EMBL" id="EAY07018.1"/>
    </source>
</evidence>
<dbReference type="PRINTS" id="PR00719">
    <property type="entry name" value="LMWPTPASE"/>
</dbReference>
<dbReference type="GO" id="GO:0004725">
    <property type="term" value="F:protein tyrosine phosphatase activity"/>
    <property type="evidence" value="ECO:0000318"/>
    <property type="project" value="GO_Central"/>
</dbReference>
<dbReference type="Pfam" id="PF01451">
    <property type="entry name" value="LMWPc"/>
    <property type="match status" value="1"/>
</dbReference>
<dbReference type="AlphaFoldDB" id="A2EK34"/>
<dbReference type="InterPro" id="IPR017867">
    <property type="entry name" value="Tyr_phospatase_low_mol_wt"/>
</dbReference>
<dbReference type="VEuPathDB" id="TrichDB:TVAGG3_0974160"/>
<evidence type="ECO:0000256" key="4">
    <source>
        <dbReference type="PIRSR" id="PIRSR617867-1"/>
    </source>
</evidence>
<comment type="similarity">
    <text evidence="1">Belongs to the low molecular weight phosphotyrosine protein phosphatase family.</text>
</comment>
<dbReference type="FunFam" id="3.40.50.2300:FF:000409">
    <property type="entry name" value="Low molecular weight phosphotyrosine protein phosphatase, putative"/>
    <property type="match status" value="1"/>
</dbReference>
<dbReference type="FunCoup" id="A2EK34">
    <property type="interactions" value="270"/>
</dbReference>
<evidence type="ECO:0000256" key="3">
    <source>
        <dbReference type="ARBA" id="ARBA00022912"/>
    </source>
</evidence>
<dbReference type="InterPro" id="IPR023485">
    <property type="entry name" value="Ptyr_pPase"/>
</dbReference>
<dbReference type="SUPFAM" id="SSF52788">
    <property type="entry name" value="Phosphotyrosine protein phosphatases I"/>
    <property type="match status" value="1"/>
</dbReference>